<dbReference type="EMBL" id="NKCZ01000073">
    <property type="protein sequence ID" value="POD88520.1"/>
    <property type="molecule type" value="Genomic_DNA"/>
</dbReference>
<dbReference type="Proteomes" id="UP000236990">
    <property type="component" value="Unassembled WGS sequence"/>
</dbReference>
<dbReference type="SUPFAM" id="SSF54631">
    <property type="entry name" value="CBS-domain pair"/>
    <property type="match status" value="1"/>
</dbReference>
<evidence type="ECO:0000259" key="3">
    <source>
        <dbReference type="PROSITE" id="PS51371"/>
    </source>
</evidence>
<evidence type="ECO:0000313" key="4">
    <source>
        <dbReference type="EMBL" id="POD88520.1"/>
    </source>
</evidence>
<proteinExistence type="predicted"/>
<keyword evidence="1 2" id="KW-0129">CBS domain</keyword>
<evidence type="ECO:0000256" key="2">
    <source>
        <dbReference type="PROSITE-ProRule" id="PRU00703"/>
    </source>
</evidence>
<evidence type="ECO:0000256" key="1">
    <source>
        <dbReference type="ARBA" id="ARBA00023122"/>
    </source>
</evidence>
<dbReference type="InterPro" id="IPR046342">
    <property type="entry name" value="CBS_dom_sf"/>
</dbReference>
<dbReference type="Pfam" id="PF00571">
    <property type="entry name" value="CBS"/>
    <property type="match status" value="1"/>
</dbReference>
<dbReference type="Gene3D" id="3.10.580.10">
    <property type="entry name" value="CBS-domain"/>
    <property type="match status" value="1"/>
</dbReference>
<dbReference type="PANTHER" id="PTHR43080:SF2">
    <property type="entry name" value="CBS DOMAIN-CONTAINING PROTEIN"/>
    <property type="match status" value="1"/>
</dbReference>
<feature type="domain" description="CBS" evidence="3">
    <location>
        <begin position="7"/>
        <end position="62"/>
    </location>
</feature>
<evidence type="ECO:0000313" key="5">
    <source>
        <dbReference type="Proteomes" id="UP000236990"/>
    </source>
</evidence>
<dbReference type="InterPro" id="IPR000644">
    <property type="entry name" value="CBS_dom"/>
</dbReference>
<reference evidence="4 5" key="1">
    <citation type="submission" date="2017-06" db="EMBL/GenBank/DDBJ databases">
        <title>Genome sequence of Lactobacillus plantarum subsp. plantarum strain SRCM101258.</title>
        <authorList>
            <person name="Cho S.H."/>
        </authorList>
    </citation>
    <scope>NUCLEOTIDE SEQUENCE [LARGE SCALE GENOMIC DNA]</scope>
    <source>
        <strain evidence="4 5">SRCM101258</strain>
    </source>
</reference>
<protein>
    <recommendedName>
        <fullName evidence="3">CBS domain-containing protein</fullName>
    </recommendedName>
</protein>
<organism evidence="4 5">
    <name type="scientific">Lactiplantibacillus plantarum subsp. plantarum</name>
    <dbReference type="NCBI Taxonomy" id="337330"/>
    <lineage>
        <taxon>Bacteria</taxon>
        <taxon>Bacillati</taxon>
        <taxon>Bacillota</taxon>
        <taxon>Bacilli</taxon>
        <taxon>Lactobacillales</taxon>
        <taxon>Lactobacillaceae</taxon>
        <taxon>Lactiplantibacillus</taxon>
    </lineage>
</organism>
<dbReference type="AlphaFoldDB" id="A0A2S3U874"/>
<gene>
    <name evidence="4" type="ORF">S101258_00743</name>
</gene>
<dbReference type="PROSITE" id="PS51371">
    <property type="entry name" value="CBS"/>
    <property type="match status" value="1"/>
</dbReference>
<comment type="caution">
    <text evidence="4">The sequence shown here is derived from an EMBL/GenBank/DDBJ whole genome shotgun (WGS) entry which is preliminary data.</text>
</comment>
<dbReference type="InterPro" id="IPR051257">
    <property type="entry name" value="Diverse_CBS-Domain"/>
</dbReference>
<name>A0A2S3U874_LACPN</name>
<sequence>MSVADYMTPRLVVVSPKTTISVAVELMKKNAIHRLPVMAGNRMVGLITHGIIQRAMPSQATSLSVYELNYLLTYLLRRRWIKSWKRRFKLSQQPLS</sequence>
<dbReference type="PANTHER" id="PTHR43080">
    <property type="entry name" value="CBS DOMAIN-CONTAINING PROTEIN CBSX3, MITOCHONDRIAL"/>
    <property type="match status" value="1"/>
</dbReference>
<dbReference type="SMART" id="SM00116">
    <property type="entry name" value="CBS"/>
    <property type="match status" value="1"/>
</dbReference>
<accession>A0A2S3U874</accession>